<evidence type="ECO:0000259" key="10">
    <source>
        <dbReference type="Pfam" id="PF07670"/>
    </source>
</evidence>
<dbReference type="GO" id="GO:0015293">
    <property type="term" value="F:symporter activity"/>
    <property type="evidence" value="ECO:0007669"/>
    <property type="project" value="TreeGrafter"/>
</dbReference>
<dbReference type="InterPro" id="IPR008276">
    <property type="entry name" value="C_nuclsd_transpt"/>
</dbReference>
<dbReference type="InterPro" id="IPR002668">
    <property type="entry name" value="CNT_N_dom"/>
</dbReference>
<evidence type="ECO:0000256" key="3">
    <source>
        <dbReference type="ARBA" id="ARBA00022475"/>
    </source>
</evidence>
<keyword evidence="3" id="KW-1003">Cell membrane</keyword>
<feature type="transmembrane region" description="Helical" evidence="7">
    <location>
        <begin position="103"/>
        <end position="126"/>
    </location>
</feature>
<feature type="transmembrane region" description="Helical" evidence="7">
    <location>
        <begin position="181"/>
        <end position="205"/>
    </location>
</feature>
<gene>
    <name evidence="11" type="ORF">HELGO_WM8847</name>
</gene>
<feature type="transmembrane region" description="Helical" evidence="7">
    <location>
        <begin position="268"/>
        <end position="286"/>
    </location>
</feature>
<feature type="transmembrane region" description="Helical" evidence="7">
    <location>
        <begin position="306"/>
        <end position="323"/>
    </location>
</feature>
<feature type="domain" description="Nucleoside transporter/FeoB GTPase Gate" evidence="10">
    <location>
        <begin position="106"/>
        <end position="206"/>
    </location>
</feature>
<evidence type="ECO:0000256" key="5">
    <source>
        <dbReference type="ARBA" id="ARBA00022989"/>
    </source>
</evidence>
<dbReference type="Pfam" id="PF07662">
    <property type="entry name" value="Nucleos_tra2_C"/>
    <property type="match status" value="1"/>
</dbReference>
<feature type="transmembrane region" description="Helical" evidence="7">
    <location>
        <begin position="362"/>
        <end position="382"/>
    </location>
</feature>
<reference evidence="11" key="1">
    <citation type="submission" date="2020-01" db="EMBL/GenBank/DDBJ databases">
        <authorList>
            <person name="Meier V. D."/>
            <person name="Meier V D."/>
        </authorList>
    </citation>
    <scope>NUCLEOTIDE SEQUENCE</scope>
    <source>
        <strain evidence="11">HLG_WM_MAG_07</strain>
    </source>
</reference>
<dbReference type="PANTHER" id="PTHR10590">
    <property type="entry name" value="SODIUM/NUCLEOSIDE COTRANSPORTER"/>
    <property type="match status" value="1"/>
</dbReference>
<comment type="subcellular location">
    <subcellularLocation>
        <location evidence="1">Cell membrane</location>
        <topology evidence="1">Multi-pass membrane protein</topology>
    </subcellularLocation>
</comment>
<dbReference type="EMBL" id="CACVAY010000146">
    <property type="protein sequence ID" value="CAA6828084.1"/>
    <property type="molecule type" value="Genomic_DNA"/>
</dbReference>
<feature type="transmembrane region" description="Helical" evidence="7">
    <location>
        <begin position="402"/>
        <end position="420"/>
    </location>
</feature>
<dbReference type="PANTHER" id="PTHR10590:SF4">
    <property type="entry name" value="SOLUTE CARRIER FAMILY 28 MEMBER 3"/>
    <property type="match status" value="1"/>
</dbReference>
<dbReference type="GO" id="GO:0005337">
    <property type="term" value="F:nucleoside transmembrane transporter activity"/>
    <property type="evidence" value="ECO:0007669"/>
    <property type="project" value="InterPro"/>
</dbReference>
<keyword evidence="5 7" id="KW-1133">Transmembrane helix</keyword>
<keyword evidence="6 7" id="KW-0472">Membrane</keyword>
<sequence length="421" mass="45149">MIENIPLLNLQSLFGFFVLLIIAWLFSENRRLVNARFLLAGIALQFLLAILLLKIPLLKDGLAALNQLVLALQQSTEAGTSFVFGYLGGGDTPYDLTKPQNSFILAFKALPLVIVISAITAILTYWKVLPWLIRLFSLGLEKTMGISGSLGLVTAANIFVGMVEAPLFIRPWIKQLTRSELFTLMTVGMATIAGTVLVLYATMIGDAIPNAIGHLLTASLISAPAALVIARLMVPEDSQSRIQTIDIENTANSTMNALTQGTQSGLKLFLNIIAILIVLVALVHLVNLGLGVLPDVAGKAITLERMLGYIMAPIVWLMGIPWSEAMTAGSLMGVKTILNEFLAYLQLANLPEGTLSDRSQLIMIYALCGFANFGSLGIMIAGLTTMAPERRDDILSLGFKSILAGTITTCCTGAVIGVLVT</sequence>
<dbReference type="InterPro" id="IPR011642">
    <property type="entry name" value="Gate_dom"/>
</dbReference>
<dbReference type="GO" id="GO:0005886">
    <property type="term" value="C:plasma membrane"/>
    <property type="evidence" value="ECO:0007669"/>
    <property type="project" value="UniProtKB-SubCell"/>
</dbReference>
<comment type="similarity">
    <text evidence="2">Belongs to the concentrative nucleoside transporter (CNT) (TC 2.A.41) family.</text>
</comment>
<feature type="domain" description="Concentrative nucleoside transporter C-terminal" evidence="9">
    <location>
        <begin position="214"/>
        <end position="417"/>
    </location>
</feature>
<dbReference type="Pfam" id="PF07670">
    <property type="entry name" value="Gate"/>
    <property type="match status" value="1"/>
</dbReference>
<evidence type="ECO:0000313" key="11">
    <source>
        <dbReference type="EMBL" id="CAA6828084.1"/>
    </source>
</evidence>
<evidence type="ECO:0000259" key="8">
    <source>
        <dbReference type="Pfam" id="PF01773"/>
    </source>
</evidence>
<feature type="transmembrane region" description="Helical" evidence="7">
    <location>
        <begin position="33"/>
        <end position="53"/>
    </location>
</feature>
<evidence type="ECO:0000256" key="7">
    <source>
        <dbReference type="SAM" id="Phobius"/>
    </source>
</evidence>
<keyword evidence="4 7" id="KW-0812">Transmembrane</keyword>
<accession>A0A6S6UEN5</accession>
<feature type="transmembrane region" description="Helical" evidence="7">
    <location>
        <begin position="146"/>
        <end position="169"/>
    </location>
</feature>
<proteinExistence type="inferred from homology"/>
<name>A0A6S6UEN5_9GAMM</name>
<evidence type="ECO:0000256" key="4">
    <source>
        <dbReference type="ARBA" id="ARBA00022692"/>
    </source>
</evidence>
<feature type="transmembrane region" description="Helical" evidence="7">
    <location>
        <begin position="7"/>
        <end position="27"/>
    </location>
</feature>
<evidence type="ECO:0000256" key="2">
    <source>
        <dbReference type="ARBA" id="ARBA00009033"/>
    </source>
</evidence>
<feature type="domain" description="Concentrative nucleoside transporter N-terminal" evidence="8">
    <location>
        <begin position="14"/>
        <end position="87"/>
    </location>
</feature>
<protein>
    <submittedName>
        <fullName evidence="11">Nucleoside permease NupC</fullName>
    </submittedName>
</protein>
<organism evidence="11">
    <name type="scientific">uncultured Thiotrichaceae bacterium</name>
    <dbReference type="NCBI Taxonomy" id="298394"/>
    <lineage>
        <taxon>Bacteria</taxon>
        <taxon>Pseudomonadati</taxon>
        <taxon>Pseudomonadota</taxon>
        <taxon>Gammaproteobacteria</taxon>
        <taxon>Thiotrichales</taxon>
        <taxon>Thiotrichaceae</taxon>
        <taxon>environmental samples</taxon>
    </lineage>
</organism>
<dbReference type="Pfam" id="PF01773">
    <property type="entry name" value="Nucleos_tra2_N"/>
    <property type="match status" value="1"/>
</dbReference>
<feature type="transmembrane region" description="Helical" evidence="7">
    <location>
        <begin position="211"/>
        <end position="234"/>
    </location>
</feature>
<evidence type="ECO:0000256" key="1">
    <source>
        <dbReference type="ARBA" id="ARBA00004651"/>
    </source>
</evidence>
<evidence type="ECO:0000259" key="9">
    <source>
        <dbReference type="Pfam" id="PF07662"/>
    </source>
</evidence>
<dbReference type="AlphaFoldDB" id="A0A6S6UEN5"/>
<evidence type="ECO:0000256" key="6">
    <source>
        <dbReference type="ARBA" id="ARBA00023136"/>
    </source>
</evidence>
<dbReference type="InterPro" id="IPR011657">
    <property type="entry name" value="CNT_C_dom"/>
</dbReference>